<evidence type="ECO:0000313" key="2">
    <source>
        <dbReference type="EMBL" id="MPC09690.1"/>
    </source>
</evidence>
<keyword evidence="2" id="KW-0378">Hydrolase</keyword>
<dbReference type="GO" id="GO:0005829">
    <property type="term" value="C:cytosol"/>
    <property type="evidence" value="ECO:0007669"/>
    <property type="project" value="TreeGrafter"/>
</dbReference>
<feature type="domain" description="DNA2/NAM7 helicase helicase" evidence="1">
    <location>
        <begin position="6"/>
        <end position="89"/>
    </location>
</feature>
<dbReference type="AlphaFoldDB" id="A0A5B7CK14"/>
<dbReference type="Pfam" id="PF13086">
    <property type="entry name" value="AAA_11"/>
    <property type="match status" value="1"/>
</dbReference>
<dbReference type="GO" id="GO:0004386">
    <property type="term" value="F:helicase activity"/>
    <property type="evidence" value="ECO:0007669"/>
    <property type="project" value="UniProtKB-KW"/>
</dbReference>
<dbReference type="PANTHER" id="PTHR10887">
    <property type="entry name" value="DNA2/NAM7 HELICASE FAMILY"/>
    <property type="match status" value="1"/>
</dbReference>
<evidence type="ECO:0000259" key="1">
    <source>
        <dbReference type="Pfam" id="PF13086"/>
    </source>
</evidence>
<evidence type="ECO:0000313" key="3">
    <source>
        <dbReference type="Proteomes" id="UP000324222"/>
    </source>
</evidence>
<protein>
    <submittedName>
        <fullName evidence="2">Putative helicase with zinc finger domain</fullName>
    </submittedName>
</protein>
<reference evidence="2 3" key="1">
    <citation type="submission" date="2019-05" db="EMBL/GenBank/DDBJ databases">
        <title>Another draft genome of Portunus trituberculatus and its Hox gene families provides insights of decapod evolution.</title>
        <authorList>
            <person name="Jeong J.-H."/>
            <person name="Song I."/>
            <person name="Kim S."/>
            <person name="Choi T."/>
            <person name="Kim D."/>
            <person name="Ryu S."/>
            <person name="Kim W."/>
        </authorList>
    </citation>
    <scope>NUCLEOTIDE SEQUENCE [LARGE SCALE GENOMIC DNA]</scope>
    <source>
        <tissue evidence="2">Muscle</tissue>
    </source>
</reference>
<dbReference type="InterPro" id="IPR041677">
    <property type="entry name" value="DNA2/NAM7_AAA_11"/>
</dbReference>
<sequence length="140" mass="15712">MISSFCSGPYGTGKTHTLAQGIKQILRQPETRILICTHSNSAADLYIKDYLHPYVKAGHEEARPLRIYYRNRWVTTVHPDVQEVTLTCIYRETWALSFIFSTLSTLGGKQWAKVEINDLVSSSTCAAWTNDINAPGTCNS</sequence>
<dbReference type="EMBL" id="VSRR010000080">
    <property type="protein sequence ID" value="MPC09690.1"/>
    <property type="molecule type" value="Genomic_DNA"/>
</dbReference>
<comment type="caution">
    <text evidence="2">The sequence shown here is derived from an EMBL/GenBank/DDBJ whole genome shotgun (WGS) entry which is preliminary data.</text>
</comment>
<accession>A0A5B7CK14</accession>
<keyword evidence="2" id="KW-0347">Helicase</keyword>
<name>A0A5B7CK14_PORTR</name>
<dbReference type="InterPro" id="IPR027417">
    <property type="entry name" value="P-loop_NTPase"/>
</dbReference>
<dbReference type="SUPFAM" id="SSF52540">
    <property type="entry name" value="P-loop containing nucleoside triphosphate hydrolases"/>
    <property type="match status" value="1"/>
</dbReference>
<organism evidence="2 3">
    <name type="scientific">Portunus trituberculatus</name>
    <name type="common">Swimming crab</name>
    <name type="synonym">Neptunus trituberculatus</name>
    <dbReference type="NCBI Taxonomy" id="210409"/>
    <lineage>
        <taxon>Eukaryota</taxon>
        <taxon>Metazoa</taxon>
        <taxon>Ecdysozoa</taxon>
        <taxon>Arthropoda</taxon>
        <taxon>Crustacea</taxon>
        <taxon>Multicrustacea</taxon>
        <taxon>Malacostraca</taxon>
        <taxon>Eumalacostraca</taxon>
        <taxon>Eucarida</taxon>
        <taxon>Decapoda</taxon>
        <taxon>Pleocyemata</taxon>
        <taxon>Brachyura</taxon>
        <taxon>Eubrachyura</taxon>
        <taxon>Portunoidea</taxon>
        <taxon>Portunidae</taxon>
        <taxon>Portuninae</taxon>
        <taxon>Portunus</taxon>
    </lineage>
</organism>
<gene>
    <name evidence="2" type="primary">helz_0</name>
    <name evidence="2" type="ORF">E2C01_002307</name>
</gene>
<keyword evidence="2" id="KW-0547">Nucleotide-binding</keyword>
<proteinExistence type="predicted"/>
<dbReference type="Proteomes" id="UP000324222">
    <property type="component" value="Unassembled WGS sequence"/>
</dbReference>
<dbReference type="InterPro" id="IPR045055">
    <property type="entry name" value="DNA2/NAM7-like"/>
</dbReference>
<keyword evidence="2" id="KW-0067">ATP-binding</keyword>
<dbReference type="OrthoDB" id="5988104at2759"/>
<keyword evidence="3" id="KW-1185">Reference proteome</keyword>
<dbReference type="Gene3D" id="3.40.50.300">
    <property type="entry name" value="P-loop containing nucleotide triphosphate hydrolases"/>
    <property type="match status" value="1"/>
</dbReference>
<dbReference type="PANTHER" id="PTHR10887:SF365">
    <property type="entry name" value="HELICASE WITH ZINC FINGER DOMAIN-RELATED"/>
    <property type="match status" value="1"/>
</dbReference>
<dbReference type="GO" id="GO:0043186">
    <property type="term" value="C:P granule"/>
    <property type="evidence" value="ECO:0007669"/>
    <property type="project" value="TreeGrafter"/>
</dbReference>
<dbReference type="GO" id="GO:0035194">
    <property type="term" value="P:regulatory ncRNA-mediated post-transcriptional gene silencing"/>
    <property type="evidence" value="ECO:0007669"/>
    <property type="project" value="TreeGrafter"/>
</dbReference>